<dbReference type="InterPro" id="IPR036396">
    <property type="entry name" value="Cyt_P450_sf"/>
</dbReference>
<dbReference type="Proteomes" id="UP000481153">
    <property type="component" value="Unassembled WGS sequence"/>
</dbReference>
<keyword evidence="3 4" id="KW-0408">Iron</keyword>
<dbReference type="InterPro" id="IPR001128">
    <property type="entry name" value="Cyt_P450"/>
</dbReference>
<dbReference type="InterPro" id="IPR002401">
    <property type="entry name" value="Cyt_P450_E_grp-I"/>
</dbReference>
<evidence type="ECO:0000256" key="4">
    <source>
        <dbReference type="RuleBase" id="RU000461"/>
    </source>
</evidence>
<dbReference type="PANTHER" id="PTHR24305">
    <property type="entry name" value="CYTOCHROME P450"/>
    <property type="match status" value="1"/>
</dbReference>
<keyword evidence="6" id="KW-1185">Reference proteome</keyword>
<dbReference type="InterPro" id="IPR050121">
    <property type="entry name" value="Cytochrome_P450_monoxygenase"/>
</dbReference>
<dbReference type="PRINTS" id="PR00385">
    <property type="entry name" value="P450"/>
</dbReference>
<name>A0A6G0WQR8_9STRA</name>
<evidence type="ECO:0000313" key="6">
    <source>
        <dbReference type="Proteomes" id="UP000481153"/>
    </source>
</evidence>
<accession>A0A6G0WQR8</accession>
<comment type="cofactor">
    <cofactor evidence="1 3">
        <name>heme</name>
        <dbReference type="ChEBI" id="CHEBI:30413"/>
    </cofactor>
</comment>
<dbReference type="GO" id="GO:0004497">
    <property type="term" value="F:monooxygenase activity"/>
    <property type="evidence" value="ECO:0007669"/>
    <property type="project" value="UniProtKB-KW"/>
</dbReference>
<organism evidence="5 6">
    <name type="scientific">Aphanomyces euteiches</name>
    <dbReference type="NCBI Taxonomy" id="100861"/>
    <lineage>
        <taxon>Eukaryota</taxon>
        <taxon>Sar</taxon>
        <taxon>Stramenopiles</taxon>
        <taxon>Oomycota</taxon>
        <taxon>Saprolegniomycetes</taxon>
        <taxon>Saprolegniales</taxon>
        <taxon>Verrucalvaceae</taxon>
        <taxon>Aphanomyces</taxon>
    </lineage>
</organism>
<evidence type="ECO:0000256" key="3">
    <source>
        <dbReference type="PIRSR" id="PIRSR602401-1"/>
    </source>
</evidence>
<protein>
    <recommendedName>
        <fullName evidence="7">Cytochrome P450</fullName>
    </recommendedName>
</protein>
<comment type="caution">
    <text evidence="5">The sequence shown here is derived from an EMBL/GenBank/DDBJ whole genome shotgun (WGS) entry which is preliminary data.</text>
</comment>
<feature type="binding site" description="axial binding residue" evidence="3">
    <location>
        <position position="418"/>
    </location>
    <ligand>
        <name>heme</name>
        <dbReference type="ChEBI" id="CHEBI:30413"/>
    </ligand>
    <ligandPart>
        <name>Fe</name>
        <dbReference type="ChEBI" id="CHEBI:18248"/>
    </ligandPart>
</feature>
<dbReference type="PANTHER" id="PTHR24305:SF166">
    <property type="entry name" value="CYTOCHROME P450 12A4, MITOCHONDRIAL-RELATED"/>
    <property type="match status" value="1"/>
</dbReference>
<dbReference type="PRINTS" id="PR00463">
    <property type="entry name" value="EP450I"/>
</dbReference>
<proteinExistence type="inferred from homology"/>
<dbReference type="AlphaFoldDB" id="A0A6G0WQR8"/>
<sequence length="472" mass="52748">MLPWCCLVLTTFRLEIGLSIVVACLVWSIRSYRSQHGSTKATKTSKINAASTVIPGPAPSSFIFGNGLDTLGSVPRWHITGAYPEPFLSWIHQYGGAVYYRELYTKVVLFSDPKALQHILALKESNYPRNRSIRAFLTDTLLGTSLLSSEGSDHAHQRKTMNPHFSQAQIKPFVSIFELYTRERLLPALHDVSQSQSLVNLTKVFQKLTLGIIGKIAFSMDFDEHPTVHEAIMQLLATPSVSTYLGLLYIPGFSRLPLPELNRRRKLASKSPQTDLLDLILPHASPSEAVAHTMTFLLAGHETTSSTLSWVVVEACRRPQVVAKIRQECRKVLKKRDACEDNEVPISDGSSIFIPKGTSIAMIAAAIHRNPRYWTKPNEFIPERFLPGTPEWTADEVLRGGSSHNFYFLLFSMGTKNCIGQRFAMAEIRVILAMLFANFDIKINAASNLFPKFNGMTIHPADLQVTIHALEN</sequence>
<gene>
    <name evidence="5" type="ORF">Ae201684_012683</name>
</gene>
<dbReference type="GO" id="GO:0005506">
    <property type="term" value="F:iron ion binding"/>
    <property type="evidence" value="ECO:0007669"/>
    <property type="project" value="InterPro"/>
</dbReference>
<dbReference type="Gene3D" id="1.10.630.10">
    <property type="entry name" value="Cytochrome P450"/>
    <property type="match status" value="1"/>
</dbReference>
<keyword evidence="3 4" id="KW-0349">Heme</keyword>
<keyword evidence="4" id="KW-0503">Monooxygenase</keyword>
<dbReference type="InterPro" id="IPR017972">
    <property type="entry name" value="Cyt_P450_CS"/>
</dbReference>
<keyword evidence="3 4" id="KW-0479">Metal-binding</keyword>
<keyword evidence="4" id="KW-0560">Oxidoreductase</keyword>
<evidence type="ECO:0008006" key="7">
    <source>
        <dbReference type="Google" id="ProtNLM"/>
    </source>
</evidence>
<dbReference type="VEuPathDB" id="FungiDB:AeMF1_011948"/>
<evidence type="ECO:0000256" key="1">
    <source>
        <dbReference type="ARBA" id="ARBA00001971"/>
    </source>
</evidence>
<evidence type="ECO:0000313" key="5">
    <source>
        <dbReference type="EMBL" id="KAF0729795.1"/>
    </source>
</evidence>
<dbReference type="GO" id="GO:0016705">
    <property type="term" value="F:oxidoreductase activity, acting on paired donors, with incorporation or reduction of molecular oxygen"/>
    <property type="evidence" value="ECO:0007669"/>
    <property type="project" value="InterPro"/>
</dbReference>
<evidence type="ECO:0000256" key="2">
    <source>
        <dbReference type="ARBA" id="ARBA00010617"/>
    </source>
</evidence>
<dbReference type="PROSITE" id="PS00086">
    <property type="entry name" value="CYTOCHROME_P450"/>
    <property type="match status" value="1"/>
</dbReference>
<dbReference type="SUPFAM" id="SSF48264">
    <property type="entry name" value="Cytochrome P450"/>
    <property type="match status" value="1"/>
</dbReference>
<dbReference type="GO" id="GO:0020037">
    <property type="term" value="F:heme binding"/>
    <property type="evidence" value="ECO:0007669"/>
    <property type="project" value="InterPro"/>
</dbReference>
<dbReference type="EMBL" id="VJMJ01000161">
    <property type="protein sequence ID" value="KAF0729795.1"/>
    <property type="molecule type" value="Genomic_DNA"/>
</dbReference>
<reference evidence="5 6" key="1">
    <citation type="submission" date="2019-07" db="EMBL/GenBank/DDBJ databases">
        <title>Genomics analysis of Aphanomyces spp. identifies a new class of oomycete effector associated with host adaptation.</title>
        <authorList>
            <person name="Gaulin E."/>
        </authorList>
    </citation>
    <scope>NUCLEOTIDE SEQUENCE [LARGE SCALE GENOMIC DNA]</scope>
    <source>
        <strain evidence="5 6">ATCC 201684</strain>
    </source>
</reference>
<comment type="similarity">
    <text evidence="2 4">Belongs to the cytochrome P450 family.</text>
</comment>
<dbReference type="Pfam" id="PF00067">
    <property type="entry name" value="p450"/>
    <property type="match status" value="3"/>
</dbReference>